<evidence type="ECO:0000313" key="3">
    <source>
        <dbReference type="Proteomes" id="UP001345013"/>
    </source>
</evidence>
<feature type="transmembrane region" description="Helical" evidence="1">
    <location>
        <begin position="170"/>
        <end position="189"/>
    </location>
</feature>
<comment type="caution">
    <text evidence="2">The sequence shown here is derived from an EMBL/GenBank/DDBJ whole genome shotgun (WGS) entry which is preliminary data.</text>
</comment>
<keyword evidence="1" id="KW-0812">Transmembrane</keyword>
<keyword evidence="1" id="KW-1133">Transmembrane helix</keyword>
<reference evidence="2 3" key="1">
    <citation type="submission" date="2023-08" db="EMBL/GenBank/DDBJ databases">
        <title>Black Yeasts Isolated from many extreme environments.</title>
        <authorList>
            <person name="Coleine C."/>
            <person name="Stajich J.E."/>
            <person name="Selbmann L."/>
        </authorList>
    </citation>
    <scope>NUCLEOTIDE SEQUENCE [LARGE SCALE GENOMIC DNA]</scope>
    <source>
        <strain evidence="2 3">CCFEE 5885</strain>
    </source>
</reference>
<dbReference type="EMBL" id="JAVRRG010000187">
    <property type="protein sequence ID" value="KAK5079551.1"/>
    <property type="molecule type" value="Genomic_DNA"/>
</dbReference>
<organism evidence="2 3">
    <name type="scientific">Lithohypha guttulata</name>
    <dbReference type="NCBI Taxonomy" id="1690604"/>
    <lineage>
        <taxon>Eukaryota</taxon>
        <taxon>Fungi</taxon>
        <taxon>Dikarya</taxon>
        <taxon>Ascomycota</taxon>
        <taxon>Pezizomycotina</taxon>
        <taxon>Eurotiomycetes</taxon>
        <taxon>Chaetothyriomycetidae</taxon>
        <taxon>Chaetothyriales</taxon>
        <taxon>Trichomeriaceae</taxon>
        <taxon>Lithohypha</taxon>
    </lineage>
</organism>
<proteinExistence type="predicted"/>
<gene>
    <name evidence="2" type="ORF">LTR24_009181</name>
</gene>
<protein>
    <submittedName>
        <fullName evidence="2">Uncharacterized protein</fullName>
    </submittedName>
</protein>
<evidence type="ECO:0000313" key="2">
    <source>
        <dbReference type="EMBL" id="KAK5079551.1"/>
    </source>
</evidence>
<accession>A0ABR0JXZ9</accession>
<keyword evidence="3" id="KW-1185">Reference proteome</keyword>
<sequence length="218" mass="24120">MTLVQSRQYISHVTFNTTDLSTGHLPDINVASHASLRHPLPDASLTNSDSTFPYGLGSIFYQMDLYSNISLGYNEGLSLQRVNLADQQLLTDSQNVLPRILRPAGEWSIDRLLTTDDLVKLSRDYVQRAIALAAHYGLQVEDHDSVEGVLVVDTNRLVVQRFAVRLMEGLGGVIIVLLLLIIVLLLLIIVMHPSATMPADPALLAGALFLLRRRGRLQ</sequence>
<evidence type="ECO:0000256" key="1">
    <source>
        <dbReference type="SAM" id="Phobius"/>
    </source>
</evidence>
<dbReference type="Proteomes" id="UP001345013">
    <property type="component" value="Unassembled WGS sequence"/>
</dbReference>
<name>A0ABR0JXZ9_9EURO</name>
<keyword evidence="1" id="KW-0472">Membrane</keyword>